<dbReference type="eggNOG" id="COG0350">
    <property type="taxonomic scope" value="Bacteria"/>
</dbReference>
<evidence type="ECO:0000259" key="10">
    <source>
        <dbReference type="Pfam" id="PF01035"/>
    </source>
</evidence>
<evidence type="ECO:0000256" key="5">
    <source>
        <dbReference type="ARBA" id="ARBA00022679"/>
    </source>
</evidence>
<dbReference type="InterPro" id="IPR023546">
    <property type="entry name" value="MGMT"/>
</dbReference>
<feature type="domain" description="Methylguanine DNA methyltransferase ribonuclease-like" evidence="11">
    <location>
        <begin position="7"/>
        <end position="87"/>
    </location>
</feature>
<dbReference type="Pfam" id="PF02870">
    <property type="entry name" value="Methyltransf_1N"/>
    <property type="match status" value="1"/>
</dbReference>
<dbReference type="Proteomes" id="UP000030403">
    <property type="component" value="Unassembled WGS sequence"/>
</dbReference>
<dbReference type="STRING" id="1385511.GCA_000425225_03514"/>
<evidence type="ECO:0000256" key="7">
    <source>
        <dbReference type="ARBA" id="ARBA00023204"/>
    </source>
</evidence>
<dbReference type="GO" id="GO:0005737">
    <property type="term" value="C:cytoplasm"/>
    <property type="evidence" value="ECO:0007669"/>
    <property type="project" value="UniProtKB-SubCell"/>
</dbReference>
<evidence type="ECO:0000256" key="2">
    <source>
        <dbReference type="ARBA" id="ARBA00008711"/>
    </source>
</evidence>
<comment type="catalytic activity">
    <reaction evidence="8 9">
        <text>a 6-O-methyl-2'-deoxyguanosine in DNA + L-cysteinyl-[protein] = S-methyl-L-cysteinyl-[protein] + a 2'-deoxyguanosine in DNA</text>
        <dbReference type="Rhea" id="RHEA:24000"/>
        <dbReference type="Rhea" id="RHEA-COMP:10131"/>
        <dbReference type="Rhea" id="RHEA-COMP:10132"/>
        <dbReference type="Rhea" id="RHEA-COMP:11367"/>
        <dbReference type="Rhea" id="RHEA-COMP:11368"/>
        <dbReference type="ChEBI" id="CHEBI:29950"/>
        <dbReference type="ChEBI" id="CHEBI:82612"/>
        <dbReference type="ChEBI" id="CHEBI:85445"/>
        <dbReference type="ChEBI" id="CHEBI:85448"/>
        <dbReference type="EC" id="2.1.1.63"/>
    </reaction>
</comment>
<dbReference type="EC" id="2.1.1.63" evidence="9"/>
<evidence type="ECO:0000256" key="6">
    <source>
        <dbReference type="ARBA" id="ARBA00022763"/>
    </source>
</evidence>
<evidence type="ECO:0000259" key="11">
    <source>
        <dbReference type="Pfam" id="PF02870"/>
    </source>
</evidence>
<evidence type="ECO:0000313" key="13">
    <source>
        <dbReference type="Proteomes" id="UP000030403"/>
    </source>
</evidence>
<dbReference type="OrthoDB" id="9802228at2"/>
<dbReference type="InterPro" id="IPR036217">
    <property type="entry name" value="MethylDNA_cys_MeTrfase_DNAb"/>
</dbReference>
<dbReference type="PROSITE" id="PS00374">
    <property type="entry name" value="MGMT"/>
    <property type="match status" value="1"/>
</dbReference>
<dbReference type="CDD" id="cd06445">
    <property type="entry name" value="ATase"/>
    <property type="match status" value="1"/>
</dbReference>
<evidence type="ECO:0000256" key="9">
    <source>
        <dbReference type="HAMAP-Rule" id="MF_00772"/>
    </source>
</evidence>
<evidence type="ECO:0000256" key="4">
    <source>
        <dbReference type="ARBA" id="ARBA00022603"/>
    </source>
</evidence>
<dbReference type="NCBIfam" id="TIGR00589">
    <property type="entry name" value="ogt"/>
    <property type="match status" value="1"/>
</dbReference>
<sequence>MSKRSFLYYDEMESPVGPLTLFATDKGLCRIDYGSLRDVESKVSSWARKYFLCVEFVHDAEKFQDVKQQLQEYFADQRDDFDLHFDFYGTPFQKHVWKALRDIPYGETRSYKDIALKIQAPRAVRAIGGAVNKNPISIIFPCHRVIGSNGALVGYAGGLDKKKQLLSHEHASVASL</sequence>
<comment type="subcellular location">
    <subcellularLocation>
        <location evidence="9">Cytoplasm</location>
    </subcellularLocation>
</comment>
<dbReference type="FunFam" id="1.10.10.10:FF:000214">
    <property type="entry name" value="Methylated-DNA--protein-cysteine methyltransferase"/>
    <property type="match status" value="1"/>
</dbReference>
<dbReference type="InterPro" id="IPR008332">
    <property type="entry name" value="MethylG_MeTrfase_N"/>
</dbReference>
<dbReference type="Gene3D" id="3.30.160.70">
    <property type="entry name" value="Methylated DNA-protein cysteine methyltransferase domain"/>
    <property type="match status" value="1"/>
</dbReference>
<protein>
    <recommendedName>
        <fullName evidence="9">Methylated-DNA--protein-cysteine methyltransferase</fullName>
        <ecNumber evidence="9">2.1.1.63</ecNumber>
    </recommendedName>
    <alternativeName>
        <fullName evidence="9">6-O-methylguanine-DNA methyltransferase</fullName>
        <shortName evidence="9">MGMT</shortName>
    </alternativeName>
    <alternativeName>
        <fullName evidence="9">O-6-methylguanine-DNA-alkyltransferase</fullName>
    </alternativeName>
</protein>
<comment type="caution">
    <text evidence="12">The sequence shown here is derived from an EMBL/GenBank/DDBJ whole genome shotgun (WGS) entry which is preliminary data.</text>
</comment>
<evidence type="ECO:0000256" key="3">
    <source>
        <dbReference type="ARBA" id="ARBA00022490"/>
    </source>
</evidence>
<dbReference type="Gene3D" id="1.10.10.10">
    <property type="entry name" value="Winged helix-like DNA-binding domain superfamily/Winged helix DNA-binding domain"/>
    <property type="match status" value="1"/>
</dbReference>
<comment type="function">
    <text evidence="9">Involved in the cellular defense against the biological effects of O6-methylguanine (O6-MeG) and O4-methylthymine (O4-MeT) in DNA. Repairs the methylated nucleobase in DNA by stoichiometrically transferring the methyl group to a cysteine residue in the enzyme. This is a suicide reaction: the enzyme is irreversibly inactivated.</text>
</comment>
<dbReference type="SUPFAM" id="SSF46767">
    <property type="entry name" value="Methylated DNA-protein cysteine methyltransferase, C-terminal domain"/>
    <property type="match status" value="1"/>
</dbReference>
<comment type="catalytic activity">
    <reaction evidence="1 9">
        <text>a 4-O-methyl-thymidine in DNA + L-cysteinyl-[protein] = a thymidine in DNA + S-methyl-L-cysteinyl-[protein]</text>
        <dbReference type="Rhea" id="RHEA:53428"/>
        <dbReference type="Rhea" id="RHEA-COMP:10131"/>
        <dbReference type="Rhea" id="RHEA-COMP:10132"/>
        <dbReference type="Rhea" id="RHEA-COMP:13555"/>
        <dbReference type="Rhea" id="RHEA-COMP:13556"/>
        <dbReference type="ChEBI" id="CHEBI:29950"/>
        <dbReference type="ChEBI" id="CHEBI:82612"/>
        <dbReference type="ChEBI" id="CHEBI:137386"/>
        <dbReference type="ChEBI" id="CHEBI:137387"/>
        <dbReference type="EC" id="2.1.1.63"/>
    </reaction>
</comment>
<comment type="similarity">
    <text evidence="2 9">Belongs to the MGMT family.</text>
</comment>
<dbReference type="SUPFAM" id="SSF53155">
    <property type="entry name" value="Methylated DNA-protein cysteine methyltransferase domain"/>
    <property type="match status" value="1"/>
</dbReference>
<evidence type="ECO:0000313" key="12">
    <source>
        <dbReference type="EMBL" id="KGX84297.1"/>
    </source>
</evidence>
<reference evidence="12 13" key="1">
    <citation type="submission" date="2013-08" db="EMBL/GenBank/DDBJ databases">
        <authorList>
            <person name="Huang J."/>
            <person name="Wang G."/>
        </authorList>
    </citation>
    <scope>NUCLEOTIDE SEQUENCE [LARGE SCALE GENOMIC DNA]</scope>
    <source>
        <strain evidence="12 13">BH030004</strain>
    </source>
</reference>
<organism evidence="12 13">
    <name type="scientific">Pontibacillus marinus BH030004 = DSM 16465</name>
    <dbReference type="NCBI Taxonomy" id="1385511"/>
    <lineage>
        <taxon>Bacteria</taxon>
        <taxon>Bacillati</taxon>
        <taxon>Bacillota</taxon>
        <taxon>Bacilli</taxon>
        <taxon>Bacillales</taxon>
        <taxon>Bacillaceae</taxon>
        <taxon>Pontibacillus</taxon>
    </lineage>
</organism>
<keyword evidence="4 9" id="KW-0489">Methyltransferase</keyword>
<dbReference type="GO" id="GO:0003908">
    <property type="term" value="F:methylated-DNA-[protein]-cysteine S-methyltransferase activity"/>
    <property type="evidence" value="ECO:0007669"/>
    <property type="project" value="UniProtKB-UniRule"/>
</dbReference>
<evidence type="ECO:0000256" key="1">
    <source>
        <dbReference type="ARBA" id="ARBA00001286"/>
    </source>
</evidence>
<dbReference type="PANTHER" id="PTHR10815:SF5">
    <property type="entry name" value="METHYLATED-DNA--PROTEIN-CYSTEINE METHYLTRANSFERASE"/>
    <property type="match status" value="1"/>
</dbReference>
<dbReference type="InterPro" id="IPR001497">
    <property type="entry name" value="MethylDNA_cys_MeTrfase_AS"/>
</dbReference>
<dbReference type="InterPro" id="IPR036388">
    <property type="entry name" value="WH-like_DNA-bd_sf"/>
</dbReference>
<dbReference type="EMBL" id="AVPF01000060">
    <property type="protein sequence ID" value="KGX84297.1"/>
    <property type="molecule type" value="Genomic_DNA"/>
</dbReference>
<dbReference type="HAMAP" id="MF_00772">
    <property type="entry name" value="OGT"/>
    <property type="match status" value="1"/>
</dbReference>
<dbReference type="AlphaFoldDB" id="A0A0A5HKY3"/>
<feature type="active site" description="Nucleophile; methyl group acceptor" evidence="9">
    <location>
        <position position="142"/>
    </location>
</feature>
<dbReference type="PANTHER" id="PTHR10815">
    <property type="entry name" value="METHYLATED-DNA--PROTEIN-CYSTEINE METHYLTRANSFERASE"/>
    <property type="match status" value="1"/>
</dbReference>
<dbReference type="InterPro" id="IPR036631">
    <property type="entry name" value="MGMT_N_sf"/>
</dbReference>
<name>A0A0A5HKY3_9BACI</name>
<evidence type="ECO:0000256" key="8">
    <source>
        <dbReference type="ARBA" id="ARBA00049348"/>
    </source>
</evidence>
<accession>A0A0A5HKY3</accession>
<gene>
    <name evidence="12" type="ORF">N783_17935</name>
</gene>
<keyword evidence="6 9" id="KW-0227">DNA damage</keyword>
<keyword evidence="13" id="KW-1185">Reference proteome</keyword>
<dbReference type="GO" id="GO:0006307">
    <property type="term" value="P:DNA alkylation repair"/>
    <property type="evidence" value="ECO:0007669"/>
    <property type="project" value="UniProtKB-UniRule"/>
</dbReference>
<dbReference type="GO" id="GO:0032259">
    <property type="term" value="P:methylation"/>
    <property type="evidence" value="ECO:0007669"/>
    <property type="project" value="UniProtKB-KW"/>
</dbReference>
<keyword evidence="3 9" id="KW-0963">Cytoplasm</keyword>
<dbReference type="Pfam" id="PF01035">
    <property type="entry name" value="DNA_binding_1"/>
    <property type="match status" value="1"/>
</dbReference>
<comment type="miscellaneous">
    <text evidence="9">This enzyme catalyzes only one turnover and therefore is not strictly catalytic. According to one definition, an enzyme is a biocatalyst that acts repeatedly and over many reaction cycles.</text>
</comment>
<keyword evidence="5 9" id="KW-0808">Transferase</keyword>
<dbReference type="RefSeq" id="WP_027447089.1">
    <property type="nucleotide sequence ID" value="NZ_AULJ01000047.1"/>
</dbReference>
<proteinExistence type="inferred from homology"/>
<feature type="domain" description="Methylated-DNA-[protein]-cysteine S-methyltransferase DNA binding" evidence="10">
    <location>
        <begin position="91"/>
        <end position="170"/>
    </location>
</feature>
<dbReference type="InterPro" id="IPR014048">
    <property type="entry name" value="MethylDNA_cys_MeTrfase_DNA-bd"/>
</dbReference>
<keyword evidence="7 9" id="KW-0234">DNA repair</keyword>